<evidence type="ECO:0000313" key="2">
    <source>
        <dbReference type="Proteomes" id="UP001060215"/>
    </source>
</evidence>
<keyword evidence="2" id="KW-1185">Reference proteome</keyword>
<dbReference type="Proteomes" id="UP001060215">
    <property type="component" value="Chromosome 1"/>
</dbReference>
<gene>
    <name evidence="1" type="ORF">LOK49_LG01G00455</name>
</gene>
<dbReference type="EMBL" id="CM045758">
    <property type="protein sequence ID" value="KAI8030994.1"/>
    <property type="molecule type" value="Genomic_DNA"/>
</dbReference>
<sequence length="250" mass="27673">MYQPCSRRRDSGGLVLDLEAAVKDGILGGGATAGEKLDLKKMIEANIHLPYFFGANARSCDSLHRADLREIQLHLPHNDARSLGRFSDSKQDSSQSNPQLVLSKVITINGMFPGPLINATTNDMVHVNVFDNLDEPLLLTWNGIQQRLNSWQDGVSGTNCPIEPGKNWTYVFQVKDQIGNFIYFPSTNFQKAAGGSGPIRVNNRDVILVPFLNHKPNLIFSSGTGFTVMIRSATTHFLMFSSQSSDIRKH</sequence>
<name>A0ACC0J0A4_9ERIC</name>
<comment type="caution">
    <text evidence="1">The sequence shown here is derived from an EMBL/GenBank/DDBJ whole genome shotgun (WGS) entry which is preliminary data.</text>
</comment>
<reference evidence="1 2" key="1">
    <citation type="journal article" date="2022" name="Plant J.">
        <title>Chromosome-level genome of Camellia lanceoleosa provides a valuable resource for understanding genome evolution and self-incompatibility.</title>
        <authorList>
            <person name="Gong W."/>
            <person name="Xiao S."/>
            <person name="Wang L."/>
            <person name="Liao Z."/>
            <person name="Chang Y."/>
            <person name="Mo W."/>
            <person name="Hu G."/>
            <person name="Li W."/>
            <person name="Zhao G."/>
            <person name="Zhu H."/>
            <person name="Hu X."/>
            <person name="Ji K."/>
            <person name="Xiang X."/>
            <person name="Song Q."/>
            <person name="Yuan D."/>
            <person name="Jin S."/>
            <person name="Zhang L."/>
        </authorList>
    </citation>
    <scope>NUCLEOTIDE SEQUENCE [LARGE SCALE GENOMIC DNA]</scope>
    <source>
        <strain evidence="1">SQ_2022a</strain>
    </source>
</reference>
<protein>
    <submittedName>
        <fullName evidence="1">Monocopper oxidase-like protein SKS2</fullName>
    </submittedName>
</protein>
<evidence type="ECO:0000313" key="1">
    <source>
        <dbReference type="EMBL" id="KAI8030994.1"/>
    </source>
</evidence>
<accession>A0ACC0J0A4</accession>
<proteinExistence type="predicted"/>
<organism evidence="1 2">
    <name type="scientific">Camellia lanceoleosa</name>
    <dbReference type="NCBI Taxonomy" id="1840588"/>
    <lineage>
        <taxon>Eukaryota</taxon>
        <taxon>Viridiplantae</taxon>
        <taxon>Streptophyta</taxon>
        <taxon>Embryophyta</taxon>
        <taxon>Tracheophyta</taxon>
        <taxon>Spermatophyta</taxon>
        <taxon>Magnoliopsida</taxon>
        <taxon>eudicotyledons</taxon>
        <taxon>Gunneridae</taxon>
        <taxon>Pentapetalae</taxon>
        <taxon>asterids</taxon>
        <taxon>Ericales</taxon>
        <taxon>Theaceae</taxon>
        <taxon>Camellia</taxon>
    </lineage>
</organism>